<evidence type="ECO:0000256" key="4">
    <source>
        <dbReference type="ARBA" id="ARBA00022840"/>
    </source>
</evidence>
<dbReference type="CDD" id="cd10234">
    <property type="entry name" value="ASKHA_NBD_HSP70_DnaK-like"/>
    <property type="match status" value="1"/>
</dbReference>
<dbReference type="InterPro" id="IPR029048">
    <property type="entry name" value="HSP70_C_sf"/>
</dbReference>
<dbReference type="FunFam" id="3.90.640.10:FF:000003">
    <property type="entry name" value="Molecular chaperone DnaK"/>
    <property type="match status" value="1"/>
</dbReference>
<comment type="similarity">
    <text evidence="1 7 8">Belongs to the heat shock protein 70 family.</text>
</comment>
<dbReference type="EMBL" id="CP003257">
    <property type="protein sequence ID" value="AEX84903.1"/>
    <property type="molecule type" value="Genomic_DNA"/>
</dbReference>
<reference evidence="11 12" key="1">
    <citation type="journal article" date="2012" name="J. Bacteriol.">
        <title>Complete Genome Sequence of the Thermophilic, Piezophilic, Heterotrophic Bacterium Marinitoga piezophila KA3.</title>
        <authorList>
            <person name="Lucas S."/>
            <person name="Han J."/>
            <person name="Lapidus A."/>
            <person name="Cheng J.F."/>
            <person name="Goodwin L.A."/>
            <person name="Pitluck S."/>
            <person name="Peters L."/>
            <person name="Mikhailova N."/>
            <person name="Teshima H."/>
            <person name="Detter J.C."/>
            <person name="Han C."/>
            <person name="Tapia R."/>
            <person name="Land M."/>
            <person name="Hauser L."/>
            <person name="Kyrpides N.C."/>
            <person name="Ivanova N."/>
            <person name="Pagani I."/>
            <person name="Vannier P."/>
            <person name="Oger P."/>
            <person name="Bartlett D.H."/>
            <person name="Noll K.M."/>
            <person name="Woyke T."/>
            <person name="Jebbar M."/>
        </authorList>
    </citation>
    <scope>NUCLEOTIDE SEQUENCE [LARGE SCALE GENOMIC DNA]</scope>
    <source>
        <strain evidence="12">DSM 14283 / JCM 11233 / KA3</strain>
    </source>
</reference>
<keyword evidence="3 7" id="KW-0547">Nucleotide-binding</keyword>
<evidence type="ECO:0000313" key="11">
    <source>
        <dbReference type="EMBL" id="AEX84903.1"/>
    </source>
</evidence>
<dbReference type="PRINTS" id="PR00301">
    <property type="entry name" value="HEATSHOCK70"/>
</dbReference>
<dbReference type="FunFam" id="1.20.1270.10:FF:000001">
    <property type="entry name" value="Molecular chaperone DnaK"/>
    <property type="match status" value="1"/>
</dbReference>
<dbReference type="InterPro" id="IPR043129">
    <property type="entry name" value="ATPase_NBD"/>
</dbReference>
<dbReference type="GO" id="GO:0140662">
    <property type="term" value="F:ATP-dependent protein folding chaperone"/>
    <property type="evidence" value="ECO:0007669"/>
    <property type="project" value="InterPro"/>
</dbReference>
<sequence length="606" mass="66461">MAEKEYVVGIDLGTTNSAIAWMKPDGNVEVIPNAEGKRTTPSIVHFSKDGTVIVGEPAKRQVILHPDRTIRSIKRKMGSDYKVSIDSKSFTPQQISAFVLQKLVRDAEAYLGGKIKKAVITVPAYFNDAQRQATKEAGEIAGLEVLRIINEPTAASIAFGLNKTHEDKKIVVYDLGGGTFDVSILDVGEGVIEVVSTSGNNHLGGDDFDQRIIDWLVEEFKKEHGSDISNDRQAMQRLKEAAETAKIELSTKLETEINLPFLTVVNGQPVHLQKTLTRKKFEELVRDLIESTRGPIETALKDAGLSPEEIDDVLLVGGSTRIPAVQELVKSIFHKEPSKGVNPDEAVAIGAAVQAAIMTGNTDQDLVLVDVTPLSLGVEVKGGLMEIIIPKNSKIPIRKSKVFTTAADFQTEVEIGVFQGERPIAKDNFFLGSFKLTGIPPAPRGVPQIEVSFDIDANGIVNVSAKDLGTGKQQSMVVTGRNKLSSEDIERMIREAQEYEEQDKRKREEIELKNQADDLAYQVEKLINENKDKVPEDQKARLETLINDVRDAINNNDIAKLKIVMEDLKNESMKLGQLIYQQAQQTANADAGAAGPNPEDTQNPNN</sequence>
<accession>H2J4W8</accession>
<dbReference type="GO" id="GO:0051082">
    <property type="term" value="F:unfolded protein binding"/>
    <property type="evidence" value="ECO:0007669"/>
    <property type="project" value="InterPro"/>
</dbReference>
<comment type="induction">
    <text evidence="7">By stress conditions e.g. heat shock.</text>
</comment>
<evidence type="ECO:0000256" key="10">
    <source>
        <dbReference type="SAM" id="MobiDB-lite"/>
    </source>
</evidence>
<dbReference type="FunFam" id="3.30.420.40:FF:000071">
    <property type="entry name" value="Molecular chaperone DnaK"/>
    <property type="match status" value="1"/>
</dbReference>
<dbReference type="Gene3D" id="3.90.640.10">
    <property type="entry name" value="Actin, Chain A, domain 4"/>
    <property type="match status" value="1"/>
</dbReference>
<dbReference type="STRING" id="443254.Marpi_0460"/>
<dbReference type="PROSITE" id="PS00297">
    <property type="entry name" value="HSP70_1"/>
    <property type="match status" value="1"/>
</dbReference>
<evidence type="ECO:0000256" key="2">
    <source>
        <dbReference type="ARBA" id="ARBA00022553"/>
    </source>
</evidence>
<dbReference type="Gene3D" id="1.20.1270.10">
    <property type="match status" value="1"/>
</dbReference>
<dbReference type="SUPFAM" id="SSF100934">
    <property type="entry name" value="Heat shock protein 70kD (HSP70), C-terminal subdomain"/>
    <property type="match status" value="1"/>
</dbReference>
<dbReference type="PANTHER" id="PTHR19375">
    <property type="entry name" value="HEAT SHOCK PROTEIN 70KDA"/>
    <property type="match status" value="1"/>
</dbReference>
<organism evidence="11 12">
    <name type="scientific">Marinitoga piezophila (strain DSM 14283 / JCM 11233 / KA3)</name>
    <dbReference type="NCBI Taxonomy" id="443254"/>
    <lineage>
        <taxon>Bacteria</taxon>
        <taxon>Thermotogati</taxon>
        <taxon>Thermotogota</taxon>
        <taxon>Thermotogae</taxon>
        <taxon>Petrotogales</taxon>
        <taxon>Petrotogaceae</taxon>
        <taxon>Marinitoga</taxon>
    </lineage>
</organism>
<dbReference type="Gene3D" id="3.30.420.40">
    <property type="match status" value="2"/>
</dbReference>
<feature type="region of interest" description="Disordered" evidence="10">
    <location>
        <begin position="583"/>
        <end position="606"/>
    </location>
</feature>
<name>H2J4W8_MARPK</name>
<keyword evidence="12" id="KW-1185">Reference proteome</keyword>
<dbReference type="HAMAP" id="MF_00332">
    <property type="entry name" value="DnaK"/>
    <property type="match status" value="1"/>
</dbReference>
<evidence type="ECO:0000256" key="1">
    <source>
        <dbReference type="ARBA" id="ARBA00007381"/>
    </source>
</evidence>
<dbReference type="InterPro" id="IPR013126">
    <property type="entry name" value="Hsp_70_fam"/>
</dbReference>
<dbReference type="HOGENOM" id="CLU_005965_2_4_0"/>
<dbReference type="Gene3D" id="2.60.34.10">
    <property type="entry name" value="Substrate Binding Domain Of DNAk, Chain A, domain 1"/>
    <property type="match status" value="1"/>
</dbReference>
<evidence type="ECO:0000256" key="5">
    <source>
        <dbReference type="ARBA" id="ARBA00023016"/>
    </source>
</evidence>
<proteinExistence type="evidence at transcript level"/>
<dbReference type="SUPFAM" id="SSF100920">
    <property type="entry name" value="Heat shock protein 70kD (HSP70), peptide-binding domain"/>
    <property type="match status" value="1"/>
</dbReference>
<feature type="coiled-coil region" evidence="9">
    <location>
        <begin position="228"/>
        <end position="255"/>
    </location>
</feature>
<reference evidence="12" key="2">
    <citation type="submission" date="2012-01" db="EMBL/GenBank/DDBJ databases">
        <title>Complete sequence of chromosome of Marinitoga piezophila KA3.</title>
        <authorList>
            <person name="Lucas S."/>
            <person name="Han J."/>
            <person name="Lapidus A."/>
            <person name="Cheng J.-F."/>
            <person name="Goodwin L."/>
            <person name="Pitluck S."/>
            <person name="Peters L."/>
            <person name="Mikhailova N."/>
            <person name="Teshima H."/>
            <person name="Detter J.C."/>
            <person name="Han C."/>
            <person name="Tapia R."/>
            <person name="Land M."/>
            <person name="Hauser L."/>
            <person name="Kyrpides N."/>
            <person name="Ivanova N."/>
            <person name="Pagani I."/>
            <person name="Jebbar M."/>
            <person name="Vannier P."/>
            <person name="Oger P."/>
            <person name="Cario A."/>
            <person name="Bartlett D."/>
            <person name="Noll K.M."/>
            <person name="Woyke T."/>
        </authorList>
    </citation>
    <scope>NUCLEOTIDE SEQUENCE [LARGE SCALE GENOMIC DNA]</scope>
    <source>
        <strain evidence="12">DSM 14283 / JCM 11233 / KA3</strain>
    </source>
</reference>
<keyword evidence="2 7" id="KW-0597">Phosphoprotein</keyword>
<feature type="modified residue" description="Phosphothreonine; by autocatalysis" evidence="7">
    <location>
        <position position="179"/>
    </location>
</feature>
<gene>
    <name evidence="7" type="primary">dnaK</name>
    <name evidence="11" type="ordered locus">Marpi_0460</name>
</gene>
<evidence type="ECO:0000256" key="3">
    <source>
        <dbReference type="ARBA" id="ARBA00022741"/>
    </source>
</evidence>
<keyword evidence="6 7" id="KW-0143">Chaperone</keyword>
<evidence type="ECO:0000256" key="7">
    <source>
        <dbReference type="HAMAP-Rule" id="MF_00332"/>
    </source>
</evidence>
<evidence type="ECO:0000256" key="6">
    <source>
        <dbReference type="ARBA" id="ARBA00023186"/>
    </source>
</evidence>
<evidence type="ECO:0000256" key="9">
    <source>
        <dbReference type="SAM" id="Coils"/>
    </source>
</evidence>
<dbReference type="OrthoDB" id="9766019at2"/>
<evidence type="ECO:0000313" key="12">
    <source>
        <dbReference type="Proteomes" id="UP000007161"/>
    </source>
</evidence>
<dbReference type="PROSITE" id="PS01036">
    <property type="entry name" value="HSP70_3"/>
    <property type="match status" value="1"/>
</dbReference>
<dbReference type="InterPro" id="IPR018181">
    <property type="entry name" value="Heat_shock_70_CS"/>
</dbReference>
<dbReference type="InterPro" id="IPR029047">
    <property type="entry name" value="HSP70_peptide-bd_sf"/>
</dbReference>
<dbReference type="InterPro" id="IPR012725">
    <property type="entry name" value="Chaperone_DnaK"/>
</dbReference>
<dbReference type="KEGG" id="mpz:Marpi_0460"/>
<dbReference type="PROSITE" id="PS00329">
    <property type="entry name" value="HSP70_2"/>
    <property type="match status" value="1"/>
</dbReference>
<comment type="function">
    <text evidence="7">Acts as a chaperone.</text>
</comment>
<dbReference type="GO" id="GO:0005524">
    <property type="term" value="F:ATP binding"/>
    <property type="evidence" value="ECO:0007669"/>
    <property type="project" value="UniProtKB-UniRule"/>
</dbReference>
<keyword evidence="4 7" id="KW-0067">ATP-binding</keyword>
<dbReference type="eggNOG" id="COG0443">
    <property type="taxonomic scope" value="Bacteria"/>
</dbReference>
<keyword evidence="9" id="KW-0175">Coiled coil</keyword>
<dbReference type="AlphaFoldDB" id="H2J4W8"/>
<keyword evidence="5 7" id="KW-0346">Stress response</keyword>
<protein>
    <recommendedName>
        <fullName evidence="7">Chaperone protein DnaK</fullName>
    </recommendedName>
    <alternativeName>
        <fullName evidence="7">HSP70</fullName>
    </alternativeName>
    <alternativeName>
        <fullName evidence="7">Heat shock 70 kDa protein</fullName>
    </alternativeName>
    <alternativeName>
        <fullName evidence="7">Heat shock protein 70</fullName>
    </alternativeName>
</protein>
<dbReference type="Proteomes" id="UP000007161">
    <property type="component" value="Chromosome"/>
</dbReference>
<dbReference type="NCBIfam" id="TIGR02350">
    <property type="entry name" value="prok_dnaK"/>
    <property type="match status" value="1"/>
</dbReference>
<dbReference type="Pfam" id="PF00012">
    <property type="entry name" value="HSP70"/>
    <property type="match status" value="1"/>
</dbReference>
<evidence type="ECO:0000256" key="8">
    <source>
        <dbReference type="RuleBase" id="RU003322"/>
    </source>
</evidence>
<dbReference type="FunFam" id="2.60.34.10:FF:000014">
    <property type="entry name" value="Chaperone protein DnaK HSP70"/>
    <property type="match status" value="1"/>
</dbReference>
<dbReference type="NCBIfam" id="NF001413">
    <property type="entry name" value="PRK00290.1"/>
    <property type="match status" value="1"/>
</dbReference>
<feature type="coiled-coil region" evidence="9">
    <location>
        <begin position="482"/>
        <end position="529"/>
    </location>
</feature>
<dbReference type="RefSeq" id="WP_014295975.1">
    <property type="nucleotide sequence ID" value="NC_016751.1"/>
</dbReference>
<dbReference type="SUPFAM" id="SSF53067">
    <property type="entry name" value="Actin-like ATPase domain"/>
    <property type="match status" value="2"/>
</dbReference>
<feature type="compositionally biased region" description="Low complexity" evidence="10">
    <location>
        <begin position="583"/>
        <end position="594"/>
    </location>
</feature>